<evidence type="ECO:0000313" key="2">
    <source>
        <dbReference type="Proteomes" id="UP000006038"/>
    </source>
</evidence>
<protein>
    <submittedName>
        <fullName evidence="1">Uncharacterized protein</fullName>
    </submittedName>
</protein>
<dbReference type="HOGENOM" id="CLU_1818836_0_0_1"/>
<organism evidence="1">
    <name type="scientific">Oryza brachyantha</name>
    <name type="common">malo sina</name>
    <dbReference type="NCBI Taxonomy" id="4533"/>
    <lineage>
        <taxon>Eukaryota</taxon>
        <taxon>Viridiplantae</taxon>
        <taxon>Streptophyta</taxon>
        <taxon>Embryophyta</taxon>
        <taxon>Tracheophyta</taxon>
        <taxon>Spermatophyta</taxon>
        <taxon>Magnoliopsida</taxon>
        <taxon>Liliopsida</taxon>
        <taxon>Poales</taxon>
        <taxon>Poaceae</taxon>
        <taxon>BOP clade</taxon>
        <taxon>Oryzoideae</taxon>
        <taxon>Oryzeae</taxon>
        <taxon>Oryzinae</taxon>
        <taxon>Oryza</taxon>
    </lineage>
</organism>
<sequence length="142" mass="15463">MSLPGFEALPAFHAGVAAGSCRHVVSGVFGLCLDWVHGDPVHCVVGPVSVGRGACTVDTVAVCIVENEVCLGAVIYLQIQVAFHCILCVYLCLWVDRDNYISSGRTCCGQLVSFSVIQDIDTFWLVAANFCFPLFFRFYAYL</sequence>
<evidence type="ECO:0000313" key="1">
    <source>
        <dbReference type="EnsemblPlants" id="OB05G30670.1"/>
    </source>
</evidence>
<name>J3M8Z3_ORYBR</name>
<reference evidence="1" key="1">
    <citation type="journal article" date="2013" name="Nat. Commun.">
        <title>Whole-genome sequencing of Oryza brachyantha reveals mechanisms underlying Oryza genome evolution.</title>
        <authorList>
            <person name="Chen J."/>
            <person name="Huang Q."/>
            <person name="Gao D."/>
            <person name="Wang J."/>
            <person name="Lang Y."/>
            <person name="Liu T."/>
            <person name="Li B."/>
            <person name="Bai Z."/>
            <person name="Luis Goicoechea J."/>
            <person name="Liang C."/>
            <person name="Chen C."/>
            <person name="Zhang W."/>
            <person name="Sun S."/>
            <person name="Liao Y."/>
            <person name="Zhang X."/>
            <person name="Yang L."/>
            <person name="Song C."/>
            <person name="Wang M."/>
            <person name="Shi J."/>
            <person name="Liu G."/>
            <person name="Liu J."/>
            <person name="Zhou H."/>
            <person name="Zhou W."/>
            <person name="Yu Q."/>
            <person name="An N."/>
            <person name="Chen Y."/>
            <person name="Cai Q."/>
            <person name="Wang B."/>
            <person name="Liu B."/>
            <person name="Min J."/>
            <person name="Huang Y."/>
            <person name="Wu H."/>
            <person name="Li Z."/>
            <person name="Zhang Y."/>
            <person name="Yin Y."/>
            <person name="Song W."/>
            <person name="Jiang J."/>
            <person name="Jackson S.A."/>
            <person name="Wing R.A."/>
            <person name="Wang J."/>
            <person name="Chen M."/>
        </authorList>
    </citation>
    <scope>NUCLEOTIDE SEQUENCE [LARGE SCALE GENOMIC DNA]</scope>
    <source>
        <strain evidence="1">cv. IRGC 101232</strain>
    </source>
</reference>
<dbReference type="Gramene" id="OB05G30670.1">
    <property type="protein sequence ID" value="OB05G30670.1"/>
    <property type="gene ID" value="OB05G30670"/>
</dbReference>
<dbReference type="Proteomes" id="UP000006038">
    <property type="component" value="Chromosome 5"/>
</dbReference>
<keyword evidence="2" id="KW-1185">Reference proteome</keyword>
<reference evidence="1" key="2">
    <citation type="submission" date="2013-04" db="UniProtKB">
        <authorList>
            <consortium name="EnsemblPlants"/>
        </authorList>
    </citation>
    <scope>IDENTIFICATION</scope>
</reference>
<proteinExistence type="predicted"/>
<dbReference type="AlphaFoldDB" id="J3M8Z3"/>
<accession>J3M8Z3</accession>
<dbReference type="EnsemblPlants" id="OB05G30670.1">
    <property type="protein sequence ID" value="OB05G30670.1"/>
    <property type="gene ID" value="OB05G30670"/>
</dbReference>